<dbReference type="InterPro" id="IPR009057">
    <property type="entry name" value="Homeodomain-like_sf"/>
</dbReference>
<protein>
    <submittedName>
        <fullName evidence="7">AcrR family transcriptional regulator</fullName>
    </submittedName>
</protein>
<name>A0A840WGC3_9ACTN</name>
<feature type="domain" description="HTH tetR-type" evidence="6">
    <location>
        <begin position="35"/>
        <end position="95"/>
    </location>
</feature>
<keyword evidence="1" id="KW-0805">Transcription regulation</keyword>
<evidence type="ECO:0000256" key="1">
    <source>
        <dbReference type="ARBA" id="ARBA00023015"/>
    </source>
</evidence>
<gene>
    <name evidence="7" type="ORF">HNR07_006429</name>
</gene>
<keyword evidence="3" id="KW-0804">Transcription</keyword>
<evidence type="ECO:0000313" key="8">
    <source>
        <dbReference type="Proteomes" id="UP000579647"/>
    </source>
</evidence>
<keyword evidence="2 4" id="KW-0238">DNA-binding</keyword>
<reference evidence="7 8" key="1">
    <citation type="submission" date="2020-08" db="EMBL/GenBank/DDBJ databases">
        <title>Sequencing the genomes of 1000 actinobacteria strains.</title>
        <authorList>
            <person name="Klenk H.-P."/>
        </authorList>
    </citation>
    <scope>NUCLEOTIDE SEQUENCE [LARGE SCALE GENOMIC DNA]</scope>
    <source>
        <strain evidence="7 8">DSM 44598</strain>
    </source>
</reference>
<dbReference type="Gene3D" id="1.10.357.10">
    <property type="entry name" value="Tetracycline Repressor, domain 2"/>
    <property type="match status" value="1"/>
</dbReference>
<dbReference type="PROSITE" id="PS50977">
    <property type="entry name" value="HTH_TETR_2"/>
    <property type="match status" value="1"/>
</dbReference>
<dbReference type="SUPFAM" id="SSF46689">
    <property type="entry name" value="Homeodomain-like"/>
    <property type="match status" value="1"/>
</dbReference>
<dbReference type="InterPro" id="IPR054129">
    <property type="entry name" value="DesT_TetR_C"/>
</dbReference>
<dbReference type="Pfam" id="PF00440">
    <property type="entry name" value="TetR_N"/>
    <property type="match status" value="1"/>
</dbReference>
<evidence type="ECO:0000256" key="3">
    <source>
        <dbReference type="ARBA" id="ARBA00023163"/>
    </source>
</evidence>
<comment type="caution">
    <text evidence="7">The sequence shown here is derived from an EMBL/GenBank/DDBJ whole genome shotgun (WGS) entry which is preliminary data.</text>
</comment>
<dbReference type="Pfam" id="PF21943">
    <property type="entry name" value="TetR_C_46"/>
    <property type="match status" value="1"/>
</dbReference>
<proteinExistence type="predicted"/>
<dbReference type="InterPro" id="IPR001647">
    <property type="entry name" value="HTH_TetR"/>
</dbReference>
<sequence>MVSSRADRHQARVTGSAVPADRPETRRRPRRMAPHERRDDLIRTALRVFARRPPGDVTPEEIAEEADVSRALVYRYFPNMAELRKAALEQAMAELMSRLAPPEDLPPLEQLRVALRTFIDFADSYAPSYAALLNGGSVISTEETEAEIDRVREGVRALILQRTGVGSPSPKLLLSLHCWVSAVETAVMFWLRDRGMSREELADWLLDQLIAMLTAAGGPQEELDRLAAHIT</sequence>
<accession>A0A840WGC3</accession>
<evidence type="ECO:0000313" key="7">
    <source>
        <dbReference type="EMBL" id="MBB5495292.1"/>
    </source>
</evidence>
<dbReference type="PANTHER" id="PTHR30055:SF174">
    <property type="entry name" value="TRANSCRIPTIONAL REGULATORY PROTEIN (PROBABLY TETR-FAMILY)-RELATED"/>
    <property type="match status" value="1"/>
</dbReference>
<dbReference type="GO" id="GO:0003700">
    <property type="term" value="F:DNA-binding transcription factor activity"/>
    <property type="evidence" value="ECO:0007669"/>
    <property type="project" value="TreeGrafter"/>
</dbReference>
<dbReference type="Proteomes" id="UP000579647">
    <property type="component" value="Unassembled WGS sequence"/>
</dbReference>
<feature type="DNA-binding region" description="H-T-H motif" evidence="4">
    <location>
        <begin position="58"/>
        <end position="77"/>
    </location>
</feature>
<evidence type="ECO:0000256" key="5">
    <source>
        <dbReference type="SAM" id="MobiDB-lite"/>
    </source>
</evidence>
<organism evidence="7 8">
    <name type="scientific">Nocardiopsis metallicus</name>
    <dbReference type="NCBI Taxonomy" id="179819"/>
    <lineage>
        <taxon>Bacteria</taxon>
        <taxon>Bacillati</taxon>
        <taxon>Actinomycetota</taxon>
        <taxon>Actinomycetes</taxon>
        <taxon>Streptosporangiales</taxon>
        <taxon>Nocardiopsidaceae</taxon>
        <taxon>Nocardiopsis</taxon>
    </lineage>
</organism>
<feature type="region of interest" description="Disordered" evidence="5">
    <location>
        <begin position="1"/>
        <end position="37"/>
    </location>
</feature>
<dbReference type="InterPro" id="IPR050109">
    <property type="entry name" value="HTH-type_TetR-like_transc_reg"/>
</dbReference>
<evidence type="ECO:0000259" key="6">
    <source>
        <dbReference type="PROSITE" id="PS50977"/>
    </source>
</evidence>
<dbReference type="GO" id="GO:0000976">
    <property type="term" value="F:transcription cis-regulatory region binding"/>
    <property type="evidence" value="ECO:0007669"/>
    <property type="project" value="TreeGrafter"/>
</dbReference>
<dbReference type="EMBL" id="JACHDO010000001">
    <property type="protein sequence ID" value="MBB5495292.1"/>
    <property type="molecule type" value="Genomic_DNA"/>
</dbReference>
<keyword evidence="8" id="KW-1185">Reference proteome</keyword>
<evidence type="ECO:0000256" key="4">
    <source>
        <dbReference type="PROSITE-ProRule" id="PRU00335"/>
    </source>
</evidence>
<evidence type="ECO:0000256" key="2">
    <source>
        <dbReference type="ARBA" id="ARBA00023125"/>
    </source>
</evidence>
<dbReference type="AlphaFoldDB" id="A0A840WGC3"/>
<dbReference type="PANTHER" id="PTHR30055">
    <property type="entry name" value="HTH-TYPE TRANSCRIPTIONAL REGULATOR RUTR"/>
    <property type="match status" value="1"/>
</dbReference>
<feature type="compositionally biased region" description="Basic and acidic residues" evidence="5">
    <location>
        <begin position="1"/>
        <end position="10"/>
    </location>
</feature>